<protein>
    <submittedName>
        <fullName evidence="3">Gag-pol polyprotein</fullName>
    </submittedName>
</protein>
<feature type="domain" description="Reverse transcriptase Ty1/copia-type" evidence="2">
    <location>
        <begin position="151"/>
        <end position="201"/>
    </location>
</feature>
<dbReference type="InterPro" id="IPR013103">
    <property type="entry name" value="RVT_2"/>
</dbReference>
<dbReference type="AlphaFoldDB" id="A0A5A7VN01"/>
<comment type="caution">
    <text evidence="3">The sequence shown here is derived from an EMBL/GenBank/DDBJ whole genome shotgun (WGS) entry which is preliminary data.</text>
</comment>
<keyword evidence="1" id="KW-0472">Membrane</keyword>
<sequence>MMWHKRLEHVSMAKLHKTQKAKVVLGLPMLKQCDELFCLESPVGKQIKTSHKGNDQGFSKQVLELLHLDLMGPMQVDSLGGKAHVKKNHSVNIVIGEIDRGIVTRKKTKPNYAKMLANIFKNKTDEKGNVTRNKAHLVAQGYSQIKGVDFEEVYVGQPKGFEDPTYLDHVHKLKKAMYDKQAPRAWYDCLSVFLLEQGFAEGGVQNEYGWQTYLLSGLSNSASHPNIVYVVGVCARYQADPHESHIRCAKRILKYVLGIVDFMIRYSFDTITMLVGYYDVDWVGCADDKKSTSDEPVTFSLWARMTAFKIYNSQFGKEKAPQNYVRESSKKHQPSHVSAADEISAHHDSVMLMKLLMIYSRSLALNPYMWAVPLAVYLSLQVTSGLFLLPLLGMQKLHMSEMLRLQQRVISPKARRQKLPPNVPSVPIDEISFHSKECVFQWKYVMKHQITDESIVFYQLHSCAVVIDLIAKAGMMCTVNNFVTGS</sequence>
<dbReference type="EMBL" id="SSTE01000699">
    <property type="protein sequence ID" value="KAA0067165.1"/>
    <property type="molecule type" value="Genomic_DNA"/>
</dbReference>
<accession>A0A5A7VN01</accession>
<dbReference type="PANTHER" id="PTHR11439">
    <property type="entry name" value="GAG-POL-RELATED RETROTRANSPOSON"/>
    <property type="match status" value="1"/>
</dbReference>
<dbReference type="EMBL" id="SSTD01003575">
    <property type="protein sequence ID" value="TYK26014.1"/>
    <property type="molecule type" value="Genomic_DNA"/>
</dbReference>
<keyword evidence="1" id="KW-0812">Transmembrane</keyword>
<dbReference type="Proteomes" id="UP000321393">
    <property type="component" value="Unassembled WGS sequence"/>
</dbReference>
<dbReference type="PANTHER" id="PTHR11439:SF486">
    <property type="entry name" value="RLK (RECEPTOR-LIKE KINASE) PROTEIN, PUTATIVE-RELATED"/>
    <property type="match status" value="1"/>
</dbReference>
<evidence type="ECO:0000313" key="4">
    <source>
        <dbReference type="EMBL" id="TYK26014.1"/>
    </source>
</evidence>
<keyword evidence="1" id="KW-1133">Transmembrane helix</keyword>
<evidence type="ECO:0000256" key="1">
    <source>
        <dbReference type="SAM" id="Phobius"/>
    </source>
</evidence>
<name>A0A5A7VN01_CUCMM</name>
<dbReference type="OrthoDB" id="1743563at2759"/>
<evidence type="ECO:0000259" key="2">
    <source>
        <dbReference type="Pfam" id="PF07727"/>
    </source>
</evidence>
<dbReference type="Proteomes" id="UP000321947">
    <property type="component" value="Unassembled WGS sequence"/>
</dbReference>
<evidence type="ECO:0000313" key="6">
    <source>
        <dbReference type="Proteomes" id="UP000321947"/>
    </source>
</evidence>
<evidence type="ECO:0000313" key="3">
    <source>
        <dbReference type="EMBL" id="KAA0067165.1"/>
    </source>
</evidence>
<dbReference type="Pfam" id="PF07727">
    <property type="entry name" value="RVT_2"/>
    <property type="match status" value="1"/>
</dbReference>
<gene>
    <name evidence="4" type="ORF">E5676_scaffold1567G00190</name>
    <name evidence="3" type="ORF">E6C27_scaffold38G002400</name>
</gene>
<proteinExistence type="predicted"/>
<feature type="transmembrane region" description="Helical" evidence="1">
    <location>
        <begin position="368"/>
        <end position="392"/>
    </location>
</feature>
<evidence type="ECO:0000313" key="5">
    <source>
        <dbReference type="Proteomes" id="UP000321393"/>
    </source>
</evidence>
<organism evidence="3 5">
    <name type="scientific">Cucumis melo var. makuwa</name>
    <name type="common">Oriental melon</name>
    <dbReference type="NCBI Taxonomy" id="1194695"/>
    <lineage>
        <taxon>Eukaryota</taxon>
        <taxon>Viridiplantae</taxon>
        <taxon>Streptophyta</taxon>
        <taxon>Embryophyta</taxon>
        <taxon>Tracheophyta</taxon>
        <taxon>Spermatophyta</taxon>
        <taxon>Magnoliopsida</taxon>
        <taxon>eudicotyledons</taxon>
        <taxon>Gunneridae</taxon>
        <taxon>Pentapetalae</taxon>
        <taxon>rosids</taxon>
        <taxon>fabids</taxon>
        <taxon>Cucurbitales</taxon>
        <taxon>Cucurbitaceae</taxon>
        <taxon>Benincaseae</taxon>
        <taxon>Cucumis</taxon>
    </lineage>
</organism>
<reference evidence="5 6" key="1">
    <citation type="submission" date="2019-08" db="EMBL/GenBank/DDBJ databases">
        <title>Draft genome sequences of two oriental melons (Cucumis melo L. var makuwa).</title>
        <authorList>
            <person name="Kwon S.-Y."/>
        </authorList>
    </citation>
    <scope>NUCLEOTIDE SEQUENCE [LARGE SCALE GENOMIC DNA]</scope>
    <source>
        <strain evidence="6">cv. Chang Bougi</strain>
        <strain evidence="5">cv. SW 3</strain>
        <tissue evidence="3">Leaf</tissue>
    </source>
</reference>